<dbReference type="Gene3D" id="1.10.3020.10">
    <property type="entry name" value="alpha-amino acid ester hydrolase ( Helical cap domain)"/>
    <property type="match status" value="1"/>
</dbReference>
<dbReference type="InterPro" id="IPR008979">
    <property type="entry name" value="Galactose-bd-like_sf"/>
</dbReference>
<reference evidence="4 5" key="1">
    <citation type="submission" date="2019-03" db="EMBL/GenBank/DDBJ databases">
        <title>Draft genome sequences of novel Actinobacteria.</title>
        <authorList>
            <person name="Sahin N."/>
            <person name="Ay H."/>
            <person name="Saygin H."/>
        </authorList>
    </citation>
    <scope>NUCLEOTIDE SEQUENCE [LARGE SCALE GENOMIC DNA]</scope>
    <source>
        <strain evidence="4 5">JCM 30547</strain>
    </source>
</reference>
<evidence type="ECO:0000259" key="3">
    <source>
        <dbReference type="SMART" id="SM00939"/>
    </source>
</evidence>
<dbReference type="PANTHER" id="PTHR43056">
    <property type="entry name" value="PEPTIDASE S9 PROLYL OLIGOPEPTIDASE"/>
    <property type="match status" value="1"/>
</dbReference>
<evidence type="ECO:0000313" key="5">
    <source>
        <dbReference type="Proteomes" id="UP000295075"/>
    </source>
</evidence>
<comment type="caution">
    <text evidence="4">The sequence shown here is derived from an EMBL/GenBank/DDBJ whole genome shotgun (WGS) entry which is preliminary data.</text>
</comment>
<dbReference type="InterPro" id="IPR050585">
    <property type="entry name" value="Xaa-Pro_dipeptidyl-ppase/CocE"/>
</dbReference>
<dbReference type="SUPFAM" id="SSF53474">
    <property type="entry name" value="alpha/beta-Hydrolases"/>
    <property type="match status" value="1"/>
</dbReference>
<name>A0A4R4Q4G8_9ACTN</name>
<dbReference type="Proteomes" id="UP000295075">
    <property type="component" value="Unassembled WGS sequence"/>
</dbReference>
<dbReference type="InterPro" id="IPR029058">
    <property type="entry name" value="AB_hydrolase_fold"/>
</dbReference>
<dbReference type="NCBIfam" id="TIGR00976">
    <property type="entry name" value="CocE_NonD"/>
    <property type="match status" value="1"/>
</dbReference>
<feature type="compositionally biased region" description="Polar residues" evidence="2">
    <location>
        <begin position="406"/>
        <end position="420"/>
    </location>
</feature>
<dbReference type="Gene3D" id="2.60.120.260">
    <property type="entry name" value="Galactose-binding domain-like"/>
    <property type="match status" value="1"/>
</dbReference>
<dbReference type="EMBL" id="SMKA01000054">
    <property type="protein sequence ID" value="TDC29809.1"/>
    <property type="molecule type" value="Genomic_DNA"/>
</dbReference>
<dbReference type="Gene3D" id="3.40.50.1820">
    <property type="entry name" value="alpha/beta hydrolase"/>
    <property type="match status" value="1"/>
</dbReference>
<dbReference type="InterPro" id="IPR000383">
    <property type="entry name" value="Xaa-Pro-like_dom"/>
</dbReference>
<dbReference type="OrthoDB" id="5240615at2"/>
<dbReference type="SMART" id="SM00939">
    <property type="entry name" value="PepX_C"/>
    <property type="match status" value="1"/>
</dbReference>
<evidence type="ECO:0000256" key="2">
    <source>
        <dbReference type="SAM" id="MobiDB-lite"/>
    </source>
</evidence>
<gene>
    <name evidence="4" type="ORF">E1261_14850</name>
</gene>
<dbReference type="InterPro" id="IPR005674">
    <property type="entry name" value="CocE/Ser_esterase"/>
</dbReference>
<evidence type="ECO:0000256" key="1">
    <source>
        <dbReference type="ARBA" id="ARBA00022801"/>
    </source>
</evidence>
<sequence>MPWSGCAPTRPASSLGWPCRSTAATPFPDAHASNEQGDSMSRGSVKSLGAVQSLMGAAAGRQWRLPARRNRVRVERAIQVRMRDGVTLLADHYIPVTSEPVPTILVRCPYGRGFPYALLSAQLYAERGYHVLLQSTRGTFGSGGTFRPAVSEADDGQDTVGWLRTQEWFDGRLATAGGSYLGFTQWALAMDPPPELKAMVVMIGVHDLADAAYQQGPLDLFNMLSWSDLLSHQESVGSIAGLIRMMRAERRLRGALERLPLRGTMDTLGGKGAPWYDEWVGHPDVDAPYWEPFRATEALARTTVPTLLIGGWHDYFLNQTLTQYQTLRSRDVDVALTMGPWTHLTVDNKISMPQAISWLDTHAAGRVSGKRETPVQVFVGGGWQEHHSWPPDTTTTTWYLQDAQQLSEASPSDDATTTQFHYDPADPTPSVGGRIMATSGGARDNRKLEARADVLTFTTAPLTESVEVHGQPVVEMYLASDNDNADLFARLCDVDPAGRSINVTDRIVRCAQPDGEVRRVTITLDPTAHRFNVGHRIRLQISGGAFPRFARNPGTGEAAGAATVLQPVTHTVHHNASRPSSIALPLVKH</sequence>
<keyword evidence="1 4" id="KW-0378">Hydrolase</keyword>
<dbReference type="PANTHER" id="PTHR43056:SF10">
    <property type="entry name" value="COCE_NOND FAMILY, PUTATIVE (AFU_ORTHOLOGUE AFUA_7G00600)-RELATED"/>
    <property type="match status" value="1"/>
</dbReference>
<dbReference type="Pfam" id="PF02129">
    <property type="entry name" value="Peptidase_S15"/>
    <property type="match status" value="1"/>
</dbReference>
<protein>
    <submittedName>
        <fullName evidence="4">CocE/NonD family hydrolase</fullName>
    </submittedName>
</protein>
<accession>A0A4R4Q4G8</accession>
<dbReference type="AlphaFoldDB" id="A0A4R4Q4G8"/>
<evidence type="ECO:0000313" key="4">
    <source>
        <dbReference type="EMBL" id="TDC29809.1"/>
    </source>
</evidence>
<dbReference type="SUPFAM" id="SSF49785">
    <property type="entry name" value="Galactose-binding domain-like"/>
    <property type="match status" value="1"/>
</dbReference>
<dbReference type="Pfam" id="PF08530">
    <property type="entry name" value="PepX_C"/>
    <property type="match status" value="1"/>
</dbReference>
<organism evidence="4 5">
    <name type="scientific">Kribbella albertanoniae</name>
    <dbReference type="NCBI Taxonomy" id="1266829"/>
    <lineage>
        <taxon>Bacteria</taxon>
        <taxon>Bacillati</taxon>
        <taxon>Actinomycetota</taxon>
        <taxon>Actinomycetes</taxon>
        <taxon>Propionibacteriales</taxon>
        <taxon>Kribbellaceae</taxon>
        <taxon>Kribbella</taxon>
    </lineage>
</organism>
<feature type="domain" description="Xaa-Pro dipeptidyl-peptidase C-terminal" evidence="3">
    <location>
        <begin position="356"/>
        <end position="583"/>
    </location>
</feature>
<dbReference type="GO" id="GO:0008239">
    <property type="term" value="F:dipeptidyl-peptidase activity"/>
    <property type="evidence" value="ECO:0007669"/>
    <property type="project" value="InterPro"/>
</dbReference>
<proteinExistence type="predicted"/>
<feature type="region of interest" description="Disordered" evidence="2">
    <location>
        <begin position="406"/>
        <end position="443"/>
    </location>
</feature>
<dbReference type="InterPro" id="IPR013736">
    <property type="entry name" value="Xaa-Pro_dipept_C"/>
</dbReference>
<keyword evidence="5" id="KW-1185">Reference proteome</keyword>